<dbReference type="KEGG" id="aaco:K1I37_04905"/>
<reference evidence="11" key="1">
    <citation type="journal article" date="2022" name="G3 (Bethesda)">
        <title>Unveiling the complete genome sequence of Alicyclobacillus acidoterrestris DSM 3922T, a taint-producing strain.</title>
        <authorList>
            <person name="Leonardo I.C."/>
            <person name="Barreto Crespo M.T."/>
            <person name="Gaspar F.B."/>
        </authorList>
    </citation>
    <scope>NUCLEOTIDE SEQUENCE [LARGE SCALE GENOMIC DNA]</scope>
    <source>
        <strain evidence="11">DSM 3922</strain>
    </source>
</reference>
<evidence type="ECO:0000256" key="6">
    <source>
        <dbReference type="PROSITE-ProRule" id="PRU01373"/>
    </source>
</evidence>
<dbReference type="eggNOG" id="COG1376">
    <property type="taxonomic scope" value="Bacteria"/>
</dbReference>
<evidence type="ECO:0000313" key="11">
    <source>
        <dbReference type="Proteomes" id="UP000829401"/>
    </source>
</evidence>
<evidence type="ECO:0000256" key="5">
    <source>
        <dbReference type="ARBA" id="ARBA00023316"/>
    </source>
</evidence>
<feature type="chain" id="PRO_5043590307" evidence="8">
    <location>
        <begin position="27"/>
        <end position="323"/>
    </location>
</feature>
<feature type="active site" description="Proton donor/acceptor" evidence="6">
    <location>
        <position position="282"/>
    </location>
</feature>
<evidence type="ECO:0000259" key="9">
    <source>
        <dbReference type="PROSITE" id="PS52029"/>
    </source>
</evidence>
<evidence type="ECO:0000256" key="8">
    <source>
        <dbReference type="SAM" id="SignalP"/>
    </source>
</evidence>
<feature type="signal peptide" evidence="8">
    <location>
        <begin position="1"/>
        <end position="26"/>
    </location>
</feature>
<feature type="compositionally biased region" description="Low complexity" evidence="7">
    <location>
        <begin position="48"/>
        <end position="76"/>
    </location>
</feature>
<keyword evidence="2" id="KW-0808">Transferase</keyword>
<keyword evidence="3 6" id="KW-0133">Cell shape</keyword>
<dbReference type="CDD" id="cd16913">
    <property type="entry name" value="YkuD_like"/>
    <property type="match status" value="1"/>
</dbReference>
<comment type="pathway">
    <text evidence="1 6">Cell wall biogenesis; peptidoglycan biosynthesis.</text>
</comment>
<evidence type="ECO:0000313" key="10">
    <source>
        <dbReference type="EMBL" id="UNO49851.1"/>
    </source>
</evidence>
<protein>
    <submittedName>
        <fullName evidence="10">L,D-transpeptidase family protein</fullName>
    </submittedName>
</protein>
<dbReference type="InterPro" id="IPR002477">
    <property type="entry name" value="Peptidoglycan-bd-like"/>
</dbReference>
<dbReference type="Gene3D" id="1.10.101.10">
    <property type="entry name" value="PGBD-like superfamily/PGBD"/>
    <property type="match status" value="1"/>
</dbReference>
<dbReference type="PANTHER" id="PTHR30582">
    <property type="entry name" value="L,D-TRANSPEPTIDASE"/>
    <property type="match status" value="1"/>
</dbReference>
<keyword evidence="11" id="KW-1185">Reference proteome</keyword>
<dbReference type="InterPro" id="IPR050979">
    <property type="entry name" value="LD-transpeptidase"/>
</dbReference>
<dbReference type="InterPro" id="IPR038063">
    <property type="entry name" value="Transpep_catalytic_dom"/>
</dbReference>
<feature type="active site" description="Nucleophile" evidence="6">
    <location>
        <position position="297"/>
    </location>
</feature>
<gene>
    <name evidence="10" type="ORF">K1I37_04905</name>
</gene>
<organism evidence="10 11">
    <name type="scientific">Alicyclobacillus acidoterrestris (strain ATCC 49025 / DSM 3922 / CIP 106132 / NCIMB 13137 / GD3B)</name>
    <dbReference type="NCBI Taxonomy" id="1356854"/>
    <lineage>
        <taxon>Bacteria</taxon>
        <taxon>Bacillati</taxon>
        <taxon>Bacillota</taxon>
        <taxon>Bacilli</taxon>
        <taxon>Bacillales</taxon>
        <taxon>Alicyclobacillaceae</taxon>
        <taxon>Alicyclobacillus</taxon>
    </lineage>
</organism>
<evidence type="ECO:0000256" key="4">
    <source>
        <dbReference type="ARBA" id="ARBA00022984"/>
    </source>
</evidence>
<dbReference type="EMBL" id="CP080467">
    <property type="protein sequence ID" value="UNO49851.1"/>
    <property type="molecule type" value="Genomic_DNA"/>
</dbReference>
<keyword evidence="8" id="KW-0732">Signal</keyword>
<dbReference type="PANTHER" id="PTHR30582:SF2">
    <property type="entry name" value="L,D-TRANSPEPTIDASE YCIB-RELATED"/>
    <property type="match status" value="1"/>
</dbReference>
<dbReference type="GO" id="GO:0008360">
    <property type="term" value="P:regulation of cell shape"/>
    <property type="evidence" value="ECO:0007669"/>
    <property type="project" value="UniProtKB-UniRule"/>
</dbReference>
<dbReference type="GO" id="GO:0018104">
    <property type="term" value="P:peptidoglycan-protein cross-linking"/>
    <property type="evidence" value="ECO:0007669"/>
    <property type="project" value="TreeGrafter"/>
</dbReference>
<dbReference type="Proteomes" id="UP000829401">
    <property type="component" value="Chromosome"/>
</dbReference>
<dbReference type="Pfam" id="PF01471">
    <property type="entry name" value="PG_binding_1"/>
    <property type="match status" value="1"/>
</dbReference>
<dbReference type="InterPro" id="IPR036366">
    <property type="entry name" value="PGBDSf"/>
</dbReference>
<accession>T0BQR0</accession>
<dbReference type="GO" id="GO:0016740">
    <property type="term" value="F:transferase activity"/>
    <property type="evidence" value="ECO:0007669"/>
    <property type="project" value="UniProtKB-KW"/>
</dbReference>
<dbReference type="GO" id="GO:0071555">
    <property type="term" value="P:cell wall organization"/>
    <property type="evidence" value="ECO:0007669"/>
    <property type="project" value="UniProtKB-UniRule"/>
</dbReference>
<feature type="domain" description="L,D-TPase catalytic" evidence="9">
    <location>
        <begin position="204"/>
        <end position="321"/>
    </location>
</feature>
<evidence type="ECO:0000256" key="2">
    <source>
        <dbReference type="ARBA" id="ARBA00022679"/>
    </source>
</evidence>
<evidence type="ECO:0000256" key="7">
    <source>
        <dbReference type="SAM" id="MobiDB-lite"/>
    </source>
</evidence>
<evidence type="ECO:0000256" key="1">
    <source>
        <dbReference type="ARBA" id="ARBA00004752"/>
    </source>
</evidence>
<feature type="region of interest" description="Disordered" evidence="7">
    <location>
        <begin position="47"/>
        <end position="85"/>
    </location>
</feature>
<dbReference type="Gene3D" id="2.40.440.10">
    <property type="entry name" value="L,D-transpeptidase catalytic domain-like"/>
    <property type="match status" value="1"/>
</dbReference>
<dbReference type="GO" id="GO:0005576">
    <property type="term" value="C:extracellular region"/>
    <property type="evidence" value="ECO:0007669"/>
    <property type="project" value="TreeGrafter"/>
</dbReference>
<dbReference type="OrthoDB" id="463216at2"/>
<dbReference type="InterPro" id="IPR036365">
    <property type="entry name" value="PGBD-like_sf"/>
</dbReference>
<dbReference type="InterPro" id="IPR005490">
    <property type="entry name" value="LD_TPept_cat_dom"/>
</dbReference>
<dbReference type="AlphaFoldDB" id="T0BQR0"/>
<dbReference type="GO" id="GO:0071972">
    <property type="term" value="F:peptidoglycan L,D-transpeptidase activity"/>
    <property type="evidence" value="ECO:0007669"/>
    <property type="project" value="TreeGrafter"/>
</dbReference>
<dbReference type="STRING" id="1356854.N007_01580"/>
<dbReference type="Pfam" id="PF03734">
    <property type="entry name" value="YkuD"/>
    <property type="match status" value="1"/>
</dbReference>
<dbReference type="PROSITE" id="PS51257">
    <property type="entry name" value="PROKAR_LIPOPROTEIN"/>
    <property type="match status" value="1"/>
</dbReference>
<proteinExistence type="predicted"/>
<sequence>MKIVNFLRAGAALVCTGVILALSGCATNPSTTTTLITHATIVAEEKTPTTTGATSSKSATNSSTKVQGGSKTAPKKTTPPPPPLVKLGANTPMASYLNEALSLLGYMPVRFTPAHQMTLSAAMQALGKVQTPLPGSYAWKDKGTASQLSSLWKPLTDNVITEGALMRFQTDHNLAADGVAGPQTWKALSQALTAQQISTAPYLFITVTEHPTEVLKLWKNGTVVLQTAANTGIASSPTTLGTWPIYLRYQSQEMRGTTPWGTTYDDPGVPYVNYFYQGEAVHGFSRPSYGSPQSMGCVEIPITTAETVYNTVTLGTLVSVRSS</sequence>
<accession>A0A9E7CZ62</accession>
<keyword evidence="4 6" id="KW-0573">Peptidoglycan synthesis</keyword>
<keyword evidence="5 6" id="KW-0961">Cell wall biogenesis/degradation</keyword>
<dbReference type="PROSITE" id="PS52029">
    <property type="entry name" value="LD_TPASE"/>
    <property type="match status" value="1"/>
</dbReference>
<dbReference type="SUPFAM" id="SSF47090">
    <property type="entry name" value="PGBD-like"/>
    <property type="match status" value="1"/>
</dbReference>
<name>T0BQR0_ALIAG</name>
<evidence type="ECO:0000256" key="3">
    <source>
        <dbReference type="ARBA" id="ARBA00022960"/>
    </source>
</evidence>
<dbReference type="SUPFAM" id="SSF141523">
    <property type="entry name" value="L,D-transpeptidase catalytic domain-like"/>
    <property type="match status" value="1"/>
</dbReference>
<dbReference type="RefSeq" id="WP_021297917.1">
    <property type="nucleotide sequence ID" value="NZ_AURB01000164.1"/>
</dbReference>